<evidence type="ECO:0000313" key="1">
    <source>
        <dbReference type="EMBL" id="GAA0151548.1"/>
    </source>
</evidence>
<keyword evidence="2" id="KW-1185">Reference proteome</keyword>
<proteinExistence type="predicted"/>
<dbReference type="AlphaFoldDB" id="A0AAV3PMU8"/>
<reference evidence="1 2" key="1">
    <citation type="submission" date="2024-01" db="EMBL/GenBank/DDBJ databases">
        <title>The complete chloroplast genome sequence of Lithospermum erythrorhizon: insights into the phylogenetic relationship among Boraginaceae species and the maternal lineages of purple gromwells.</title>
        <authorList>
            <person name="Okada T."/>
            <person name="Watanabe K."/>
        </authorList>
    </citation>
    <scope>NUCLEOTIDE SEQUENCE [LARGE SCALE GENOMIC DNA]</scope>
</reference>
<organism evidence="1 2">
    <name type="scientific">Lithospermum erythrorhizon</name>
    <name type="common">Purple gromwell</name>
    <name type="synonym">Lithospermum officinale var. erythrorhizon</name>
    <dbReference type="NCBI Taxonomy" id="34254"/>
    <lineage>
        <taxon>Eukaryota</taxon>
        <taxon>Viridiplantae</taxon>
        <taxon>Streptophyta</taxon>
        <taxon>Embryophyta</taxon>
        <taxon>Tracheophyta</taxon>
        <taxon>Spermatophyta</taxon>
        <taxon>Magnoliopsida</taxon>
        <taxon>eudicotyledons</taxon>
        <taxon>Gunneridae</taxon>
        <taxon>Pentapetalae</taxon>
        <taxon>asterids</taxon>
        <taxon>lamiids</taxon>
        <taxon>Boraginales</taxon>
        <taxon>Boraginaceae</taxon>
        <taxon>Boraginoideae</taxon>
        <taxon>Lithospermeae</taxon>
        <taxon>Lithospermum</taxon>
    </lineage>
</organism>
<dbReference type="Proteomes" id="UP001454036">
    <property type="component" value="Unassembled WGS sequence"/>
</dbReference>
<protein>
    <submittedName>
        <fullName evidence="1">Uncharacterized protein</fullName>
    </submittedName>
</protein>
<dbReference type="EMBL" id="BAABME010001806">
    <property type="protein sequence ID" value="GAA0151548.1"/>
    <property type="molecule type" value="Genomic_DNA"/>
</dbReference>
<gene>
    <name evidence="1" type="ORF">LIER_10247</name>
</gene>
<sequence>MHLHDSWRLQSIIQNDFGPKASVSSAVSQHDTFIKHVGYVLGFFPVSDEYDRSRCLIAYWHGISLAEFWVWFTTTNLVSTKLKSRGCPPHESSLRLFWRMCKKQLQISDATEYEDLIRQYWEKTNVDDELGFVSAQQRNEVELNQLLSLVVWIFPSSKDMFLYELMSNSSYEKCSNGGSVFAITNSCESNPRATLRGNPNTRSYLFDSLSNSYFQSNPRATQPFNFHKLD</sequence>
<accession>A0AAV3PMU8</accession>
<comment type="caution">
    <text evidence="1">The sequence shown here is derived from an EMBL/GenBank/DDBJ whole genome shotgun (WGS) entry which is preliminary data.</text>
</comment>
<name>A0AAV3PMU8_LITER</name>
<evidence type="ECO:0000313" key="2">
    <source>
        <dbReference type="Proteomes" id="UP001454036"/>
    </source>
</evidence>